<feature type="compositionally biased region" description="Basic and acidic residues" evidence="3">
    <location>
        <begin position="575"/>
        <end position="590"/>
    </location>
</feature>
<dbReference type="GO" id="GO:0070475">
    <property type="term" value="P:rRNA base methylation"/>
    <property type="evidence" value="ECO:0007669"/>
    <property type="project" value="TreeGrafter"/>
</dbReference>
<dbReference type="GO" id="GO:0005634">
    <property type="term" value="C:nucleus"/>
    <property type="evidence" value="ECO:0007669"/>
    <property type="project" value="TreeGrafter"/>
</dbReference>
<evidence type="ECO:0000313" key="4">
    <source>
        <dbReference type="EMBL" id="GBG77492.1"/>
    </source>
</evidence>
<comment type="caution">
    <text evidence="4">The sequence shown here is derived from an EMBL/GenBank/DDBJ whole genome shotgun (WGS) entry which is preliminary data.</text>
</comment>
<evidence type="ECO:0000256" key="1">
    <source>
        <dbReference type="ARBA" id="ARBA00022603"/>
    </source>
</evidence>
<keyword evidence="5" id="KW-1185">Reference proteome</keyword>
<reference evidence="4 5" key="1">
    <citation type="journal article" date="2018" name="Cell">
        <title>The Chara Genome: Secondary Complexity and Implications for Plant Terrestrialization.</title>
        <authorList>
            <person name="Nishiyama T."/>
            <person name="Sakayama H."/>
            <person name="Vries J.D."/>
            <person name="Buschmann H."/>
            <person name="Saint-Marcoux D."/>
            <person name="Ullrich K.K."/>
            <person name="Haas F.B."/>
            <person name="Vanderstraeten L."/>
            <person name="Becker D."/>
            <person name="Lang D."/>
            <person name="Vosolsobe S."/>
            <person name="Rombauts S."/>
            <person name="Wilhelmsson P.K.I."/>
            <person name="Janitza P."/>
            <person name="Kern R."/>
            <person name="Heyl A."/>
            <person name="Rumpler F."/>
            <person name="Villalobos L.I.A.C."/>
            <person name="Clay J.M."/>
            <person name="Skokan R."/>
            <person name="Toyoda A."/>
            <person name="Suzuki Y."/>
            <person name="Kagoshima H."/>
            <person name="Schijlen E."/>
            <person name="Tajeshwar N."/>
            <person name="Catarino B."/>
            <person name="Hetherington A.J."/>
            <person name="Saltykova A."/>
            <person name="Bonnot C."/>
            <person name="Breuninger H."/>
            <person name="Symeonidi A."/>
            <person name="Radhakrishnan G.V."/>
            <person name="Van Nieuwerburgh F."/>
            <person name="Deforce D."/>
            <person name="Chang C."/>
            <person name="Karol K.G."/>
            <person name="Hedrich R."/>
            <person name="Ulvskov P."/>
            <person name="Glockner G."/>
            <person name="Delwiche C.F."/>
            <person name="Petrasek J."/>
            <person name="Van de Peer Y."/>
            <person name="Friml J."/>
            <person name="Beilby M."/>
            <person name="Dolan L."/>
            <person name="Kohara Y."/>
            <person name="Sugano S."/>
            <person name="Fujiyama A."/>
            <person name="Delaux P.-M."/>
            <person name="Quint M."/>
            <person name="TheiBen G."/>
            <person name="Hagemann M."/>
            <person name="Harholt J."/>
            <person name="Dunand C."/>
            <person name="Zachgo S."/>
            <person name="Langdale J."/>
            <person name="Maumus F."/>
            <person name="Straeten D.V.D."/>
            <person name="Gould S.B."/>
            <person name="Rensing S.A."/>
        </authorList>
    </citation>
    <scope>NUCLEOTIDE SEQUENCE [LARGE SCALE GENOMIC DNA]</scope>
    <source>
        <strain evidence="4 5">S276</strain>
    </source>
</reference>
<dbReference type="AlphaFoldDB" id="A0A388L5H6"/>
<feature type="compositionally biased region" description="Gly residues" evidence="3">
    <location>
        <begin position="284"/>
        <end position="298"/>
    </location>
</feature>
<feature type="region of interest" description="Disordered" evidence="3">
    <location>
        <begin position="146"/>
        <end position="173"/>
    </location>
</feature>
<evidence type="ECO:0008006" key="6">
    <source>
        <dbReference type="Google" id="ProtNLM"/>
    </source>
</evidence>
<dbReference type="OrthoDB" id="514248at2759"/>
<evidence type="ECO:0000313" key="5">
    <source>
        <dbReference type="Proteomes" id="UP000265515"/>
    </source>
</evidence>
<keyword evidence="2" id="KW-0808">Transferase</keyword>
<keyword evidence="1" id="KW-0489">Methyltransferase</keyword>
<feature type="compositionally biased region" description="Basic and acidic residues" evidence="3">
    <location>
        <begin position="347"/>
        <end position="365"/>
    </location>
</feature>
<dbReference type="PANTHER" id="PTHR13393">
    <property type="entry name" value="SAM-DEPENDENT METHYLTRANSFERASE"/>
    <property type="match status" value="1"/>
</dbReference>
<feature type="compositionally biased region" description="Basic and acidic residues" evidence="3">
    <location>
        <begin position="377"/>
        <end position="386"/>
    </location>
</feature>
<feature type="region of interest" description="Disordered" evidence="3">
    <location>
        <begin position="456"/>
        <end position="498"/>
    </location>
</feature>
<dbReference type="Proteomes" id="UP000265515">
    <property type="component" value="Unassembled WGS sequence"/>
</dbReference>
<dbReference type="EMBL" id="BFEA01000269">
    <property type="protein sequence ID" value="GBG77492.1"/>
    <property type="molecule type" value="Genomic_DNA"/>
</dbReference>
<feature type="compositionally biased region" description="Polar residues" evidence="3">
    <location>
        <begin position="1052"/>
        <end position="1068"/>
    </location>
</feature>
<sequence>MVGAAAQWPTVSATRDENGSSSGKGGGSKWDPHHKRKRGSGDVAWQPAEQYAEETPDFRVLAEKYPSFREYVRYRGGPKGSGWASIDWTDYNATRELTRVLLHHEHGVNWSLPPEHLCPAVTNRANYIRWIADLTAMTMRMIDGAWDRDRDGDGDGDGSTMEEDDGRSSLDGGGGGYGGVRGLDIGTGANCIYPLLGASIHGWHFVGTDTSERALEAARANVAANPHLNALIEVRKADAGVPACRATKMRSSRKGGEEDQDQREREGEWGGPCPWPGSVVCSSGRGGPNVGDGDGDGTGILTATHDLPSEGEKGEGERDDALKKVSRKGEDDAGGLMTLSSAPVRMELSELKEREDDERGGKERGEEETEGEAIDQIGRERERDGCDSGATADDGVDCGRRYGSNGGDGVDGGDDGDDGGVDEGSGGIEPPRRMAVVELNPQEEWRWQLRKTMNCVHPSPSNENGRDASSSFYTSRESQHSLITHYDDGAEDYQRVQGKKKMKYHASETMAAASRGVNGGGGGGARVNGGGGGGGGAGGEGEGKQVGNKKFARSGHGDGGQVIPASDGNGDEGEERYGAEGGDEGREGHGDGGQNQLRGGDDNVEGDVEERVECGRCKVGVCGMKLGHIFLGVVGEDECFDFCLCNPPFFESIELAKANPKTACGGTFEEMVCEGGEYAFIRGMIGESLILRRQIRWYTVMVGRKTDLKSLIALLRNLKVPQLRTTEFRQGRTMRWGLAWSFLELPRANHVHQPLWIRERIVRQQQRQQQPFLSSSSAKKDATKRTNWLQQQQQQQRRVPKISFALEGLGQKVTAFTVLQLLTTELRKRGALCKMDVHSFQITGSIPGQSSSSDIRAEIGPQLPQQGSKSQVVVRGTNRSNVDTRAEFGPRLSQQDSSFDKSQVVCLNPTSTRSDVDIRAEIGPQLPQQDSESQVVVCGTNRSNVGVRGEIGPQLPKQDSSFDKSQVVCLIPTSTRSNVDIQAEIGPQLPQQDSESQVVVCGTNRSNVDVRGEIGPQLPKKDSSFDKSQVVCLIPTSSRSNVDIRAEIGPQLPQQDSESQVVVSGSNRSNDDRRAEIGPQLPQQDSSFDKLQVVCTISTLTRSNDDKREEIGPQLPQQVGSFDKLEVADSMLGSNRRNDRQEEIGPRLPQQGSSFHESEIVAATAPTIPIPVQASAFSSAVASQQREEELRESNGGGGSCRAGLSFFVKIMEQSKGAVLISACLAKGSVCTDEIELGFHYLFGEMEDTLRTQVLLQRR</sequence>
<dbReference type="GO" id="GO:0008168">
    <property type="term" value="F:methyltransferase activity"/>
    <property type="evidence" value="ECO:0007669"/>
    <property type="project" value="UniProtKB-KW"/>
</dbReference>
<feature type="region of interest" description="Disordered" evidence="3">
    <location>
        <begin position="1104"/>
        <end position="1123"/>
    </location>
</feature>
<feature type="compositionally biased region" description="Polar residues" evidence="3">
    <location>
        <begin position="459"/>
        <end position="482"/>
    </location>
</feature>
<feature type="compositionally biased region" description="Polar residues" evidence="3">
    <location>
        <begin position="863"/>
        <end position="881"/>
    </location>
</feature>
<dbReference type="InterPro" id="IPR029063">
    <property type="entry name" value="SAM-dependent_MTases_sf"/>
</dbReference>
<feature type="compositionally biased region" description="Gly residues" evidence="3">
    <location>
        <begin position="517"/>
        <end position="540"/>
    </location>
</feature>
<feature type="compositionally biased region" description="Basic and acidic residues" evidence="3">
    <location>
        <begin position="1136"/>
        <end position="1145"/>
    </location>
</feature>
<feature type="region of interest" description="Disordered" evidence="3">
    <location>
        <begin position="246"/>
        <end position="434"/>
    </location>
</feature>
<dbReference type="Pfam" id="PF05971">
    <property type="entry name" value="Methyltransf_10"/>
    <property type="match status" value="3"/>
</dbReference>
<feature type="compositionally biased region" description="Basic and acidic residues" evidence="3">
    <location>
        <begin position="254"/>
        <end position="268"/>
    </location>
</feature>
<proteinExistence type="predicted"/>
<evidence type="ECO:0000256" key="2">
    <source>
        <dbReference type="ARBA" id="ARBA00022679"/>
    </source>
</evidence>
<feature type="region of interest" description="Disordered" evidence="3">
    <location>
        <begin position="1134"/>
        <end position="1154"/>
    </location>
</feature>
<dbReference type="SUPFAM" id="SSF53335">
    <property type="entry name" value="S-adenosyl-L-methionine-dependent methyltransferases"/>
    <property type="match status" value="1"/>
</dbReference>
<dbReference type="InterPro" id="IPR010286">
    <property type="entry name" value="METTL16/RlmF"/>
</dbReference>
<accession>A0A388L5H6</accession>
<dbReference type="Gene3D" id="3.40.50.150">
    <property type="entry name" value="Vaccinia Virus protein VP39"/>
    <property type="match status" value="2"/>
</dbReference>
<feature type="compositionally biased region" description="Basic and acidic residues" evidence="3">
    <location>
        <begin position="485"/>
        <end position="494"/>
    </location>
</feature>
<feature type="region of interest" description="Disordered" evidence="3">
    <location>
        <begin position="848"/>
        <end position="900"/>
    </location>
</feature>
<gene>
    <name evidence="4" type="ORF">CBR_g23939</name>
</gene>
<dbReference type="CDD" id="cd02440">
    <property type="entry name" value="AdoMet_MTases"/>
    <property type="match status" value="1"/>
</dbReference>
<feature type="compositionally biased region" description="Basic and acidic residues" evidence="3">
    <location>
        <begin position="307"/>
        <end position="331"/>
    </location>
</feature>
<feature type="region of interest" description="Disordered" evidence="3">
    <location>
        <begin position="1049"/>
        <end position="1086"/>
    </location>
</feature>
<feature type="region of interest" description="Disordered" evidence="3">
    <location>
        <begin position="513"/>
        <end position="604"/>
    </location>
</feature>
<feature type="compositionally biased region" description="Acidic residues" evidence="3">
    <location>
        <begin position="154"/>
        <end position="165"/>
    </location>
</feature>
<feature type="region of interest" description="Disordered" evidence="3">
    <location>
        <begin position="1"/>
        <end position="43"/>
    </location>
</feature>
<organism evidence="4 5">
    <name type="scientific">Chara braunii</name>
    <name type="common">Braun's stonewort</name>
    <dbReference type="NCBI Taxonomy" id="69332"/>
    <lineage>
        <taxon>Eukaryota</taxon>
        <taxon>Viridiplantae</taxon>
        <taxon>Streptophyta</taxon>
        <taxon>Charophyceae</taxon>
        <taxon>Charales</taxon>
        <taxon>Characeae</taxon>
        <taxon>Chara</taxon>
    </lineage>
</organism>
<dbReference type="PANTHER" id="PTHR13393:SF0">
    <property type="entry name" value="RNA N6-ADENOSINE-METHYLTRANSFERASE METTL16"/>
    <property type="match status" value="1"/>
</dbReference>
<evidence type="ECO:0000256" key="3">
    <source>
        <dbReference type="SAM" id="MobiDB-lite"/>
    </source>
</evidence>
<feature type="region of interest" description="Disordered" evidence="3">
    <location>
        <begin position="768"/>
        <end position="794"/>
    </location>
</feature>
<feature type="compositionally biased region" description="Acidic residues" evidence="3">
    <location>
        <begin position="411"/>
        <end position="421"/>
    </location>
</feature>
<name>A0A388L5H6_CHABU</name>
<protein>
    <recommendedName>
        <fullName evidence="6">U6 small nuclear RNA (adenine-(43)-N(6))-methyltransferase</fullName>
    </recommendedName>
</protein>
<dbReference type="STRING" id="69332.A0A388L5H6"/>
<dbReference type="Gramene" id="GBG77492">
    <property type="protein sequence ID" value="GBG77492"/>
    <property type="gene ID" value="CBR_g23939"/>
</dbReference>